<dbReference type="EMBL" id="JARGEQ010000025">
    <property type="protein sequence ID" value="MDF1585563.1"/>
    <property type="molecule type" value="Genomic_DNA"/>
</dbReference>
<dbReference type="Proteomes" id="UP001301140">
    <property type="component" value="Unassembled WGS sequence"/>
</dbReference>
<gene>
    <name evidence="8" type="ORF">PZ740_04075</name>
</gene>
<dbReference type="InterPro" id="IPR007565">
    <property type="entry name" value="4HFCP_synth"/>
</dbReference>
<evidence type="ECO:0000256" key="5">
    <source>
        <dbReference type="ARBA" id="ARBA00032523"/>
    </source>
</evidence>
<evidence type="ECO:0000313" key="8">
    <source>
        <dbReference type="EMBL" id="MDF1585563.1"/>
    </source>
</evidence>
<evidence type="ECO:0000256" key="4">
    <source>
        <dbReference type="ARBA" id="ARBA00023270"/>
    </source>
</evidence>
<proteinExistence type="predicted"/>
<dbReference type="PIRSF" id="PIRSF015957">
    <property type="entry name" value="UCP015957"/>
    <property type="match status" value="1"/>
</dbReference>
<evidence type="ECO:0000313" key="9">
    <source>
        <dbReference type="Proteomes" id="UP001301140"/>
    </source>
</evidence>
<evidence type="ECO:0000256" key="3">
    <source>
        <dbReference type="ARBA" id="ARBA00023239"/>
    </source>
</evidence>
<name>A0AAP3V091_9PROT</name>
<dbReference type="Pfam" id="PF04476">
    <property type="entry name" value="4HFCP_synth"/>
    <property type="match status" value="1"/>
</dbReference>
<dbReference type="GO" id="GO:0016829">
    <property type="term" value="F:lyase activity"/>
    <property type="evidence" value="ECO:0007669"/>
    <property type="project" value="UniProtKB-KW"/>
</dbReference>
<reference evidence="8 9" key="1">
    <citation type="submission" date="2023-03" db="EMBL/GenBank/DDBJ databases">
        <title>YIM 152171 draft genome.</title>
        <authorList>
            <person name="Yang Z."/>
        </authorList>
    </citation>
    <scope>NUCLEOTIDE SEQUENCE [LARGE SCALE GENOMIC DNA]</scope>
    <source>
        <strain evidence="8 9">YIM 152171</strain>
    </source>
</reference>
<comment type="catalytic activity">
    <reaction evidence="6">
        <text>2 D-glyceraldehyde 3-phosphate = 4-(hydroxymethyl)-2-furancarboxaldehyde phosphate + phosphate + 2 H2O</text>
        <dbReference type="Rhea" id="RHEA:43536"/>
        <dbReference type="ChEBI" id="CHEBI:15377"/>
        <dbReference type="ChEBI" id="CHEBI:43474"/>
        <dbReference type="ChEBI" id="CHEBI:59776"/>
        <dbReference type="ChEBI" id="CHEBI:83407"/>
        <dbReference type="EC" id="4.2.3.153"/>
    </reaction>
</comment>
<evidence type="ECO:0000256" key="6">
    <source>
        <dbReference type="ARBA" id="ARBA00047628"/>
    </source>
</evidence>
<dbReference type="EC" id="4.2.3.153" evidence="2"/>
<accession>A0AAP3V091</accession>
<dbReference type="AlphaFoldDB" id="A0AAP3V091"/>
<keyword evidence="9" id="KW-1185">Reference proteome</keyword>
<keyword evidence="4" id="KW-0704">Schiff base</keyword>
<feature type="active site" description="Schiff-base intermediate with substrate" evidence="7">
    <location>
        <position position="56"/>
    </location>
</feature>
<evidence type="ECO:0000256" key="7">
    <source>
        <dbReference type="PIRSR" id="PIRSR015957-1"/>
    </source>
</evidence>
<organism evidence="8 9">
    <name type="scientific">Marinimicrococcus flavescens</name>
    <dbReference type="NCBI Taxonomy" id="3031815"/>
    <lineage>
        <taxon>Bacteria</taxon>
        <taxon>Pseudomonadati</taxon>
        <taxon>Pseudomonadota</taxon>
        <taxon>Alphaproteobacteria</taxon>
        <taxon>Geminicoccales</taxon>
        <taxon>Geminicoccaceae</taxon>
        <taxon>Marinimicrococcus</taxon>
    </lineage>
</organism>
<comment type="function">
    <text evidence="1">Catalyzes the formation of 4-(hydroxymethyl)-2-furancarboxaldehyde phosphate (4-HFC-P) from two molecules of glyceraldehyde-3-P (GA-3-P).</text>
</comment>
<protein>
    <recommendedName>
        <fullName evidence="2">(5-formylfuran-3-yl)methyl phosphate synthase</fullName>
        <ecNumber evidence="2">4.2.3.153</ecNumber>
    </recommendedName>
    <alternativeName>
        <fullName evidence="5">4-(hydroxymethyl)-2-furancarboxaldehyde-phosphate synthase</fullName>
    </alternativeName>
</protein>
<comment type="caution">
    <text evidence="8">The sequence shown here is derived from an EMBL/GenBank/DDBJ whole genome shotgun (WGS) entry which is preliminary data.</text>
</comment>
<evidence type="ECO:0000256" key="2">
    <source>
        <dbReference type="ARBA" id="ARBA00012553"/>
    </source>
</evidence>
<feature type="active site" description="Proton acceptor" evidence="7">
    <location>
        <position position="114"/>
    </location>
</feature>
<keyword evidence="3" id="KW-0456">Lyase</keyword>
<sequence>MRQLSLAELTPDNAGQAGATARTVQELRMVRMLASVATLEEADQAVALGADLVDLKDPARGALGAWPVPLVRAAVTAHGGRRPLSATVGDLPMEPELLHAAAASMAATGVDYVKVGFFAGGNAEACAAAMAPLAAGGVQLVAVMMADQQPRLDLLAHLAAAGWHGAMLDTADKRAGGLRTHLAPDELAAFVAAARAHRLLVGLAGSLGISDVPPLAALEPDYLGFRGALCRGPRTSGLDAGRLAAVRAAMATASPAPA</sequence>
<evidence type="ECO:0000256" key="1">
    <source>
        <dbReference type="ARBA" id="ARBA00003810"/>
    </source>
</evidence>
<dbReference type="RefSeq" id="WP_327787982.1">
    <property type="nucleotide sequence ID" value="NZ_JARGEQ010000025.1"/>
</dbReference>